<feature type="transmembrane region" description="Helical" evidence="7">
    <location>
        <begin position="12"/>
        <end position="31"/>
    </location>
</feature>
<feature type="transmembrane region" description="Helical" evidence="7">
    <location>
        <begin position="169"/>
        <end position="190"/>
    </location>
</feature>
<name>A0A6G1JHV0_9PLEO</name>
<evidence type="ECO:0000256" key="2">
    <source>
        <dbReference type="ARBA" id="ARBA00022692"/>
    </source>
</evidence>
<evidence type="ECO:0000313" key="9">
    <source>
        <dbReference type="EMBL" id="KAF2689800.1"/>
    </source>
</evidence>
<evidence type="ECO:0000259" key="8">
    <source>
        <dbReference type="Pfam" id="PF20684"/>
    </source>
</evidence>
<evidence type="ECO:0000313" key="10">
    <source>
        <dbReference type="Proteomes" id="UP000799291"/>
    </source>
</evidence>
<dbReference type="Pfam" id="PF20684">
    <property type="entry name" value="Fung_rhodopsin"/>
    <property type="match status" value="1"/>
</dbReference>
<dbReference type="AlphaFoldDB" id="A0A6G1JHV0"/>
<sequence length="357" mass="39886">MNASFVDSPLLGVAISLPIIASVCVVLRLCAKRWRRRDGFTGDDWTILLTLILCWGHSINTIVAACLGGVNTITIPPREYANMALRTLWISSFFLITSLYTVKVSILLFYWRMFSINARFRKACLAMIITLTLWWISSLILVFLSTDPIDSAWKDATRAKHRFDFNTWYISYSALSIFFDVVILCFPIPVIKSLRVNLKRKISIIGIFWLGGFVCVSAIIRFVLLYRSIYRLTDYGENQYSSITQAFIWAEIEPNTSVIAACLPTYGPLFKEGGLVPFIWQSVRSSLGLSSGTGRDTGRSATGDTTAVGYYELDKVTSYSKSGGDILTDKATTNAVTVTSQSEQEDEDAVVKRDLGV</sequence>
<proteinExistence type="inferred from homology"/>
<evidence type="ECO:0000256" key="3">
    <source>
        <dbReference type="ARBA" id="ARBA00022989"/>
    </source>
</evidence>
<comment type="similarity">
    <text evidence="5">Belongs to the SAT4 family.</text>
</comment>
<dbReference type="OrthoDB" id="5398388at2759"/>
<keyword evidence="3 7" id="KW-1133">Transmembrane helix</keyword>
<evidence type="ECO:0000256" key="7">
    <source>
        <dbReference type="SAM" id="Phobius"/>
    </source>
</evidence>
<feature type="transmembrane region" description="Helical" evidence="7">
    <location>
        <begin position="123"/>
        <end position="144"/>
    </location>
</feature>
<dbReference type="PANTHER" id="PTHR33048:SF18">
    <property type="entry name" value="INTEGRAL MEMBRANE PROTEIN"/>
    <property type="match status" value="1"/>
</dbReference>
<reference evidence="9" key="1">
    <citation type="journal article" date="2020" name="Stud. Mycol.">
        <title>101 Dothideomycetes genomes: a test case for predicting lifestyles and emergence of pathogens.</title>
        <authorList>
            <person name="Haridas S."/>
            <person name="Albert R."/>
            <person name="Binder M."/>
            <person name="Bloem J."/>
            <person name="Labutti K."/>
            <person name="Salamov A."/>
            <person name="Andreopoulos B."/>
            <person name="Baker S."/>
            <person name="Barry K."/>
            <person name="Bills G."/>
            <person name="Bluhm B."/>
            <person name="Cannon C."/>
            <person name="Castanera R."/>
            <person name="Culley D."/>
            <person name="Daum C."/>
            <person name="Ezra D."/>
            <person name="Gonzalez J."/>
            <person name="Henrissat B."/>
            <person name="Kuo A."/>
            <person name="Liang C."/>
            <person name="Lipzen A."/>
            <person name="Lutzoni F."/>
            <person name="Magnuson J."/>
            <person name="Mondo S."/>
            <person name="Nolan M."/>
            <person name="Ohm R."/>
            <person name="Pangilinan J."/>
            <person name="Park H.-J."/>
            <person name="Ramirez L."/>
            <person name="Alfaro M."/>
            <person name="Sun H."/>
            <person name="Tritt A."/>
            <person name="Yoshinaga Y."/>
            <person name="Zwiers L.-H."/>
            <person name="Turgeon B."/>
            <person name="Goodwin S."/>
            <person name="Spatafora J."/>
            <person name="Crous P."/>
            <person name="Grigoriev I."/>
        </authorList>
    </citation>
    <scope>NUCLEOTIDE SEQUENCE</scope>
    <source>
        <strain evidence="9">CBS 122367</strain>
    </source>
</reference>
<organism evidence="9 10">
    <name type="scientific">Lentithecium fluviatile CBS 122367</name>
    <dbReference type="NCBI Taxonomy" id="1168545"/>
    <lineage>
        <taxon>Eukaryota</taxon>
        <taxon>Fungi</taxon>
        <taxon>Dikarya</taxon>
        <taxon>Ascomycota</taxon>
        <taxon>Pezizomycotina</taxon>
        <taxon>Dothideomycetes</taxon>
        <taxon>Pleosporomycetidae</taxon>
        <taxon>Pleosporales</taxon>
        <taxon>Massarineae</taxon>
        <taxon>Lentitheciaceae</taxon>
        <taxon>Lentithecium</taxon>
    </lineage>
</organism>
<protein>
    <recommendedName>
        <fullName evidence="8">Rhodopsin domain-containing protein</fullName>
    </recommendedName>
</protein>
<gene>
    <name evidence="9" type="ORF">K458DRAFT_358875</name>
</gene>
<dbReference type="InterPro" id="IPR049326">
    <property type="entry name" value="Rhodopsin_dom_fungi"/>
</dbReference>
<keyword evidence="2 7" id="KW-0812">Transmembrane</keyword>
<feature type="domain" description="Rhodopsin" evidence="8">
    <location>
        <begin position="27"/>
        <end position="271"/>
    </location>
</feature>
<keyword evidence="10" id="KW-1185">Reference proteome</keyword>
<feature type="transmembrane region" description="Helical" evidence="7">
    <location>
        <begin position="90"/>
        <end position="111"/>
    </location>
</feature>
<feature type="region of interest" description="Disordered" evidence="6">
    <location>
        <begin position="337"/>
        <end position="357"/>
    </location>
</feature>
<comment type="subcellular location">
    <subcellularLocation>
        <location evidence="1">Membrane</location>
        <topology evidence="1">Multi-pass membrane protein</topology>
    </subcellularLocation>
</comment>
<keyword evidence="4 7" id="KW-0472">Membrane</keyword>
<dbReference type="InterPro" id="IPR052337">
    <property type="entry name" value="SAT4-like"/>
</dbReference>
<evidence type="ECO:0000256" key="4">
    <source>
        <dbReference type="ARBA" id="ARBA00023136"/>
    </source>
</evidence>
<dbReference type="EMBL" id="MU005572">
    <property type="protein sequence ID" value="KAF2689800.1"/>
    <property type="molecule type" value="Genomic_DNA"/>
</dbReference>
<dbReference type="Proteomes" id="UP000799291">
    <property type="component" value="Unassembled WGS sequence"/>
</dbReference>
<accession>A0A6G1JHV0</accession>
<dbReference type="PANTHER" id="PTHR33048">
    <property type="entry name" value="PTH11-LIKE INTEGRAL MEMBRANE PROTEIN (AFU_ORTHOLOGUE AFUA_5G11245)"/>
    <property type="match status" value="1"/>
</dbReference>
<feature type="transmembrane region" description="Helical" evidence="7">
    <location>
        <begin position="202"/>
        <end position="224"/>
    </location>
</feature>
<feature type="transmembrane region" description="Helical" evidence="7">
    <location>
        <begin position="47"/>
        <end position="70"/>
    </location>
</feature>
<evidence type="ECO:0000256" key="6">
    <source>
        <dbReference type="SAM" id="MobiDB-lite"/>
    </source>
</evidence>
<evidence type="ECO:0000256" key="5">
    <source>
        <dbReference type="ARBA" id="ARBA00038359"/>
    </source>
</evidence>
<evidence type="ECO:0000256" key="1">
    <source>
        <dbReference type="ARBA" id="ARBA00004141"/>
    </source>
</evidence>
<dbReference type="GO" id="GO:0016020">
    <property type="term" value="C:membrane"/>
    <property type="evidence" value="ECO:0007669"/>
    <property type="project" value="UniProtKB-SubCell"/>
</dbReference>